<accession>A0A482XSU2</accession>
<dbReference type="InterPro" id="IPR000073">
    <property type="entry name" value="AB_hydrolase_1"/>
</dbReference>
<dbReference type="PANTHER" id="PTHR46331">
    <property type="entry name" value="VALACYCLOVIR HYDROLASE"/>
    <property type="match status" value="1"/>
</dbReference>
<evidence type="ECO:0000313" key="3">
    <source>
        <dbReference type="Proteomes" id="UP000291343"/>
    </source>
</evidence>
<evidence type="ECO:0000259" key="1">
    <source>
        <dbReference type="Pfam" id="PF00561"/>
    </source>
</evidence>
<dbReference type="AlphaFoldDB" id="A0A482XSU2"/>
<comment type="caution">
    <text evidence="2">The sequence shown here is derived from an EMBL/GenBank/DDBJ whole genome shotgun (WGS) entry which is preliminary data.</text>
</comment>
<dbReference type="STRING" id="195883.A0A482XSU2"/>
<dbReference type="OrthoDB" id="19657at2759"/>
<name>A0A482XSU2_LAOST</name>
<keyword evidence="3" id="KW-1185">Reference proteome</keyword>
<proteinExistence type="predicted"/>
<dbReference type="PANTHER" id="PTHR46331:SF2">
    <property type="entry name" value="VALACYCLOVIR HYDROLASE"/>
    <property type="match status" value="1"/>
</dbReference>
<dbReference type="SUPFAM" id="SSF53474">
    <property type="entry name" value="alpha/beta-Hydrolases"/>
    <property type="match status" value="1"/>
</dbReference>
<dbReference type="PRINTS" id="PR00111">
    <property type="entry name" value="ABHYDROLASE"/>
</dbReference>
<dbReference type="Gene3D" id="3.40.50.1820">
    <property type="entry name" value="alpha/beta hydrolase"/>
    <property type="match status" value="1"/>
</dbReference>
<dbReference type="GO" id="GO:0017171">
    <property type="term" value="F:serine hydrolase activity"/>
    <property type="evidence" value="ECO:0007669"/>
    <property type="project" value="TreeGrafter"/>
</dbReference>
<dbReference type="InterPro" id="IPR029058">
    <property type="entry name" value="AB_hydrolase_fold"/>
</dbReference>
<feature type="domain" description="AB hydrolase-1" evidence="1">
    <location>
        <begin position="61"/>
        <end position="173"/>
    </location>
</feature>
<reference evidence="2 3" key="1">
    <citation type="journal article" date="2017" name="Gigascience">
        <title>Genome sequence of the small brown planthopper, Laodelphax striatellus.</title>
        <authorList>
            <person name="Zhu J."/>
            <person name="Jiang F."/>
            <person name="Wang X."/>
            <person name="Yang P."/>
            <person name="Bao Y."/>
            <person name="Zhao W."/>
            <person name="Wang W."/>
            <person name="Lu H."/>
            <person name="Wang Q."/>
            <person name="Cui N."/>
            <person name="Li J."/>
            <person name="Chen X."/>
            <person name="Luo L."/>
            <person name="Yu J."/>
            <person name="Kang L."/>
            <person name="Cui F."/>
        </authorList>
    </citation>
    <scope>NUCLEOTIDE SEQUENCE [LARGE SCALE GENOMIC DNA]</scope>
    <source>
        <strain evidence="2">Lst14</strain>
    </source>
</reference>
<protein>
    <recommendedName>
        <fullName evidence="1">AB hydrolase-1 domain-containing protein</fullName>
    </recommendedName>
</protein>
<organism evidence="2 3">
    <name type="scientific">Laodelphax striatellus</name>
    <name type="common">Small brown planthopper</name>
    <name type="synonym">Delphax striatella</name>
    <dbReference type="NCBI Taxonomy" id="195883"/>
    <lineage>
        <taxon>Eukaryota</taxon>
        <taxon>Metazoa</taxon>
        <taxon>Ecdysozoa</taxon>
        <taxon>Arthropoda</taxon>
        <taxon>Hexapoda</taxon>
        <taxon>Insecta</taxon>
        <taxon>Pterygota</taxon>
        <taxon>Neoptera</taxon>
        <taxon>Paraneoptera</taxon>
        <taxon>Hemiptera</taxon>
        <taxon>Auchenorrhyncha</taxon>
        <taxon>Fulgoroidea</taxon>
        <taxon>Delphacidae</taxon>
        <taxon>Criomorphinae</taxon>
        <taxon>Laodelphax</taxon>
    </lineage>
</organism>
<sequence length="289" mass="32886">MQTKSLVQRIFSWKSYNCTLFDKSRVVCRNMSSCSNAEQKICVDGVNINYLKVGDNNCAHPVLCLPGALGSIWTDFKPQVEGLDRNKLTVIAWDPPGYGKSIPPQREFPLDFFHRDADSAANLMKALNIEKYSLLGWSDGGITAMILAAKYPQAVEKLVVWGSNAYVTDKDVKIYQGIRDISRWSEAMRAPLINLYGETYFKNTWESWIDSFQNILDNGGDLCKTLLPNIQCPTFVLHGAKDPMVPEEHPKYLKENIKDCRLHVFENGKHNIHIKYAAEFNKLVEDFLK</sequence>
<dbReference type="EMBL" id="QKKF02000377">
    <property type="protein sequence ID" value="RZF49083.1"/>
    <property type="molecule type" value="Genomic_DNA"/>
</dbReference>
<dbReference type="SMR" id="A0A482XSU2"/>
<dbReference type="InParanoid" id="A0A482XSU2"/>
<evidence type="ECO:0000313" key="2">
    <source>
        <dbReference type="EMBL" id="RZF49083.1"/>
    </source>
</evidence>
<dbReference type="FunCoup" id="A0A482XSU2">
    <property type="interactions" value="180"/>
</dbReference>
<gene>
    <name evidence="2" type="ORF">LSTR_LSTR008369</name>
</gene>
<dbReference type="Pfam" id="PF00561">
    <property type="entry name" value="Abhydrolase_1"/>
    <property type="match status" value="2"/>
</dbReference>
<dbReference type="Proteomes" id="UP000291343">
    <property type="component" value="Unassembled WGS sequence"/>
</dbReference>
<feature type="domain" description="AB hydrolase-1" evidence="1">
    <location>
        <begin position="193"/>
        <end position="274"/>
    </location>
</feature>